<proteinExistence type="predicted"/>
<protein>
    <submittedName>
        <fullName evidence="2">HNH endonuclease</fullName>
    </submittedName>
</protein>
<dbReference type="Gene3D" id="1.10.30.50">
    <property type="match status" value="1"/>
</dbReference>
<dbReference type="InterPro" id="IPR003615">
    <property type="entry name" value="HNH_nuc"/>
</dbReference>
<feature type="domain" description="HNH nuclease" evidence="1">
    <location>
        <begin position="171"/>
        <end position="235"/>
    </location>
</feature>
<dbReference type="Pfam" id="PF01844">
    <property type="entry name" value="HNH"/>
    <property type="match status" value="1"/>
</dbReference>
<dbReference type="SMART" id="SM00507">
    <property type="entry name" value="HNHc"/>
    <property type="match status" value="1"/>
</dbReference>
<keyword evidence="2" id="KW-0255">Endonuclease</keyword>
<sequence>MKLKLVSSKEEIIENLIRFALYQYSEDESEKIYFKERLRKGQNLVFASYGSNYIFCPSRFVGYKNCIINNHRAAINKNGSETTKQISRLLGVKNTENKIAEKEYLKLCKKMGISPENRKRTYWKINFPDISSNLSSYNGFPNEEEIKIDEDKFLEGQVTQVWVNKYERNNDARKKCVEKYGYTCSVCNFNFEKFYGEFGKNFIHVHHLIPISSKGKSYELNAIKDLRPVCPNCHAMLHKTNPPQTIEQLKLFIEQQKNH</sequence>
<dbReference type="RefSeq" id="WP_080613670.1">
    <property type="nucleotide sequence ID" value="NZ_CP020452.2"/>
</dbReference>
<dbReference type="InterPro" id="IPR002711">
    <property type="entry name" value="HNH"/>
</dbReference>
<evidence type="ECO:0000259" key="1">
    <source>
        <dbReference type="SMART" id="SM00507"/>
    </source>
</evidence>
<evidence type="ECO:0000313" key="3">
    <source>
        <dbReference type="Proteomes" id="UP000191272"/>
    </source>
</evidence>
<keyword evidence="3" id="KW-1185">Reference proteome</keyword>
<reference evidence="3" key="1">
    <citation type="submission" date="2017-03" db="EMBL/GenBank/DDBJ databases">
        <title>FDA dAtabase for Regulatory Grade micrObial Sequences (FDA-ARGOS): Supporting development and validation of Infectious Disease Dx tests.</title>
        <authorList>
            <person name="Campos J."/>
            <person name="Goldberg B."/>
            <person name="Tallon L."/>
            <person name="Sadzewicz L."/>
            <person name="Sengamalay N."/>
            <person name="Ott S."/>
            <person name="Godinez A."/>
            <person name="Nagaraj S."/>
            <person name="Vyas G."/>
            <person name="Aluvathingal J."/>
            <person name="Nadendla S."/>
            <person name="Geyer C."/>
            <person name="Nandy P."/>
            <person name="Hobson J."/>
            <person name="Sichtig H."/>
        </authorList>
    </citation>
    <scope>NUCLEOTIDE SEQUENCE [LARGE SCALE GENOMIC DNA]</scope>
    <source>
        <strain evidence="3">FDAARGOS_260</strain>
    </source>
</reference>
<dbReference type="CDD" id="cd00085">
    <property type="entry name" value="HNHc"/>
    <property type="match status" value="1"/>
</dbReference>
<organism evidence="2 3">
    <name type="scientific">Neisseria mucosa</name>
    <dbReference type="NCBI Taxonomy" id="488"/>
    <lineage>
        <taxon>Bacteria</taxon>
        <taxon>Pseudomonadati</taxon>
        <taxon>Pseudomonadota</taxon>
        <taxon>Betaproteobacteria</taxon>
        <taxon>Neisseriales</taxon>
        <taxon>Neisseriaceae</taxon>
        <taxon>Neisseria</taxon>
    </lineage>
</organism>
<dbReference type="EMBL" id="CP020452">
    <property type="protein sequence ID" value="ARC50601.1"/>
    <property type="molecule type" value="Genomic_DNA"/>
</dbReference>
<name>A0ABM6JAM7_NEIMU</name>
<keyword evidence="2" id="KW-0540">Nuclease</keyword>
<dbReference type="GO" id="GO:0004519">
    <property type="term" value="F:endonuclease activity"/>
    <property type="evidence" value="ECO:0007669"/>
    <property type="project" value="UniProtKB-KW"/>
</dbReference>
<accession>A0ABM6JAM7</accession>
<evidence type="ECO:0000313" key="2">
    <source>
        <dbReference type="EMBL" id="ARC50601.1"/>
    </source>
</evidence>
<dbReference type="Proteomes" id="UP000191272">
    <property type="component" value="Chromosome"/>
</dbReference>
<gene>
    <name evidence="2" type="ORF">A6J88_04480</name>
</gene>
<keyword evidence="2" id="KW-0378">Hydrolase</keyword>